<sequence length="137" mass="14805">MAGKGNEATRTWAGGLVLALRADVDACVAGLRAKPVPVEDVGEMSKRVRFVADIARAAKLILSLAPEDDADEAEMSDDDRGHEPDDPVELERLHCELQSRVAEIHSVLESKRREGWTFNPRAEANPGGSSETREASG</sequence>
<feature type="region of interest" description="Disordered" evidence="1">
    <location>
        <begin position="115"/>
        <end position="137"/>
    </location>
</feature>
<feature type="compositionally biased region" description="Acidic residues" evidence="1">
    <location>
        <begin position="66"/>
        <end position="77"/>
    </location>
</feature>
<feature type="region of interest" description="Disordered" evidence="1">
    <location>
        <begin position="65"/>
        <end position="90"/>
    </location>
</feature>
<feature type="compositionally biased region" description="Basic and acidic residues" evidence="1">
    <location>
        <begin position="78"/>
        <end position="90"/>
    </location>
</feature>
<organism evidence="2">
    <name type="scientific">viral metagenome</name>
    <dbReference type="NCBI Taxonomy" id="1070528"/>
    <lineage>
        <taxon>unclassified sequences</taxon>
        <taxon>metagenomes</taxon>
        <taxon>organismal metagenomes</taxon>
    </lineage>
</organism>
<dbReference type="EMBL" id="MT144122">
    <property type="protein sequence ID" value="QJA49176.1"/>
    <property type="molecule type" value="Genomic_DNA"/>
</dbReference>
<proteinExistence type="predicted"/>
<name>A0A6H1ZMM3_9ZZZZ</name>
<reference evidence="2" key="1">
    <citation type="submission" date="2020-03" db="EMBL/GenBank/DDBJ databases">
        <title>The deep terrestrial virosphere.</title>
        <authorList>
            <person name="Holmfeldt K."/>
            <person name="Nilsson E."/>
            <person name="Simone D."/>
            <person name="Lopez-Fernandez M."/>
            <person name="Wu X."/>
            <person name="de Brujin I."/>
            <person name="Lundin D."/>
            <person name="Andersson A."/>
            <person name="Bertilsson S."/>
            <person name="Dopson M."/>
        </authorList>
    </citation>
    <scope>NUCLEOTIDE SEQUENCE</scope>
    <source>
        <strain evidence="2">TM448A01244</strain>
    </source>
</reference>
<protein>
    <submittedName>
        <fullName evidence="2">Uncharacterized protein</fullName>
    </submittedName>
</protein>
<dbReference type="AlphaFoldDB" id="A0A6H1ZMM3"/>
<evidence type="ECO:0000313" key="2">
    <source>
        <dbReference type="EMBL" id="QJA49176.1"/>
    </source>
</evidence>
<evidence type="ECO:0000256" key="1">
    <source>
        <dbReference type="SAM" id="MobiDB-lite"/>
    </source>
</evidence>
<gene>
    <name evidence="2" type="ORF">TM448A01244_0007</name>
</gene>
<accession>A0A6H1ZMM3</accession>